<feature type="region of interest" description="Disordered" evidence="1">
    <location>
        <begin position="424"/>
        <end position="470"/>
    </location>
</feature>
<dbReference type="InterPro" id="IPR021569">
    <property type="entry name" value="TUG-UBL1"/>
</dbReference>
<evidence type="ECO:0000313" key="3">
    <source>
        <dbReference type="EMBL" id="KAJ1921895.1"/>
    </source>
</evidence>
<evidence type="ECO:0000256" key="1">
    <source>
        <dbReference type="SAM" id="MobiDB-lite"/>
    </source>
</evidence>
<accession>A0A9W8DXF4</accession>
<dbReference type="GO" id="GO:0006886">
    <property type="term" value="P:intracellular protein transport"/>
    <property type="evidence" value="ECO:0007669"/>
    <property type="project" value="TreeGrafter"/>
</dbReference>
<dbReference type="PANTHER" id="PTHR46467:SF1">
    <property type="entry name" value="TETHER CONTAINING UBX DOMAIN FOR GLUT4"/>
    <property type="match status" value="1"/>
</dbReference>
<dbReference type="Gene3D" id="3.10.20.90">
    <property type="entry name" value="Phosphatidylinositol 3-kinase Catalytic Subunit, Chain A, domain 1"/>
    <property type="match status" value="2"/>
</dbReference>
<comment type="caution">
    <text evidence="3">The sequence shown here is derived from an EMBL/GenBank/DDBJ whole genome shotgun (WGS) entry which is preliminary data.</text>
</comment>
<sequence length="470" mass="51523">MSNSINISYKGSSKNASFPVQANTTMKSLVQDFCQKFELGSPRDFVLKYNNSEIPQSQAGMQGLPRNATLTLERSKLPQGPSNVTVALSIPQGERVIKDFSSDTSLWAILKKIEEDSGSLNLTERQESSGSGGFMGIKSSKNKSAESLLPVLLISGLEYGKKGELGEVTLESIGIYTGKIPMRLSFAGSESLGTSKPQLPKENNAVVAKSQAKSIEAAVNQSPSQNQESNAASDPQALSPTEAPEPFSRNVRVFDAPKSSSVPSSARFELPDSFYDITPAELKSIISHQNQQRKKEESQGFKTRETREQEKKEKLQQTLNKYPKTCIRFRFSDGIHVQALFMTHEKVSMLFGFVESVLKAPEDLSTLFIAPPKESLEKSKNVRLVEKHLFPATIVHVQLTSKSGGKDAILPEYLAKLEPFQSGTSAAQKQCDGHQPASSSGRPDDKRAKPSTSDQKSKKMSKLLSKLFKI</sequence>
<feature type="compositionally biased region" description="Polar residues" evidence="1">
    <location>
        <begin position="219"/>
        <end position="239"/>
    </location>
</feature>
<dbReference type="InterPro" id="IPR029071">
    <property type="entry name" value="Ubiquitin-like_domsf"/>
</dbReference>
<reference evidence="3" key="1">
    <citation type="submission" date="2022-07" db="EMBL/GenBank/DDBJ databases">
        <title>Phylogenomic reconstructions and comparative analyses of Kickxellomycotina fungi.</title>
        <authorList>
            <person name="Reynolds N.K."/>
            <person name="Stajich J.E."/>
            <person name="Barry K."/>
            <person name="Grigoriev I.V."/>
            <person name="Crous P."/>
            <person name="Smith M.E."/>
        </authorList>
    </citation>
    <scope>NUCLEOTIDE SEQUENCE</scope>
    <source>
        <strain evidence="3">NBRC 100468</strain>
    </source>
</reference>
<keyword evidence="4" id="KW-1185">Reference proteome</keyword>
<feature type="region of interest" description="Disordered" evidence="1">
    <location>
        <begin position="287"/>
        <end position="312"/>
    </location>
</feature>
<dbReference type="GO" id="GO:0005634">
    <property type="term" value="C:nucleus"/>
    <property type="evidence" value="ECO:0007669"/>
    <property type="project" value="TreeGrafter"/>
</dbReference>
<dbReference type="OrthoDB" id="440781at2759"/>
<dbReference type="PANTHER" id="PTHR46467">
    <property type="entry name" value="TETHER CONTAINING UBX DOMAIN FOR GLUT4"/>
    <property type="match status" value="1"/>
</dbReference>
<feature type="region of interest" description="Disordered" evidence="1">
    <location>
        <begin position="214"/>
        <end position="248"/>
    </location>
</feature>
<gene>
    <name evidence="3" type="ORF">H4219_000241</name>
</gene>
<dbReference type="GO" id="GO:0012506">
    <property type="term" value="C:vesicle membrane"/>
    <property type="evidence" value="ECO:0007669"/>
    <property type="project" value="TreeGrafter"/>
</dbReference>
<evidence type="ECO:0000313" key="4">
    <source>
        <dbReference type="Proteomes" id="UP001150538"/>
    </source>
</evidence>
<feature type="compositionally biased region" description="Basic and acidic residues" evidence="1">
    <location>
        <begin position="293"/>
        <end position="312"/>
    </location>
</feature>
<dbReference type="EMBL" id="JANBPU010000002">
    <property type="protein sequence ID" value="KAJ1921895.1"/>
    <property type="molecule type" value="Genomic_DNA"/>
</dbReference>
<proteinExistence type="predicted"/>
<dbReference type="Pfam" id="PF11470">
    <property type="entry name" value="TUG-UBL1"/>
    <property type="match status" value="1"/>
</dbReference>
<dbReference type="GO" id="GO:0005737">
    <property type="term" value="C:cytoplasm"/>
    <property type="evidence" value="ECO:0007669"/>
    <property type="project" value="TreeGrafter"/>
</dbReference>
<feature type="domain" description="TUG ubiquitin-like" evidence="2">
    <location>
        <begin position="15"/>
        <end position="72"/>
    </location>
</feature>
<dbReference type="AlphaFoldDB" id="A0A9W8DXF4"/>
<dbReference type="Proteomes" id="UP001150538">
    <property type="component" value="Unassembled WGS sequence"/>
</dbReference>
<organism evidence="3 4">
    <name type="scientific">Mycoemilia scoparia</name>
    <dbReference type="NCBI Taxonomy" id="417184"/>
    <lineage>
        <taxon>Eukaryota</taxon>
        <taxon>Fungi</taxon>
        <taxon>Fungi incertae sedis</taxon>
        <taxon>Zoopagomycota</taxon>
        <taxon>Kickxellomycotina</taxon>
        <taxon>Kickxellomycetes</taxon>
        <taxon>Kickxellales</taxon>
        <taxon>Kickxellaceae</taxon>
        <taxon>Mycoemilia</taxon>
    </lineage>
</organism>
<protein>
    <recommendedName>
        <fullName evidence="2">TUG ubiquitin-like domain-containing protein</fullName>
    </recommendedName>
</protein>
<name>A0A9W8DXF4_9FUNG</name>
<evidence type="ECO:0000259" key="2">
    <source>
        <dbReference type="Pfam" id="PF11470"/>
    </source>
</evidence>
<dbReference type="SUPFAM" id="SSF54236">
    <property type="entry name" value="Ubiquitin-like"/>
    <property type="match status" value="1"/>
</dbReference>